<keyword evidence="3" id="KW-1185">Reference proteome</keyword>
<dbReference type="KEGG" id="fuv:JR347_18120"/>
<dbReference type="PROSITE" id="PS50206">
    <property type="entry name" value="RHODANESE_3"/>
    <property type="match status" value="1"/>
</dbReference>
<dbReference type="SUPFAM" id="SSF52821">
    <property type="entry name" value="Rhodanese/Cell cycle control phosphatase"/>
    <property type="match status" value="1"/>
</dbReference>
<protein>
    <submittedName>
        <fullName evidence="2">Rhodanese-like domain-containing protein</fullName>
    </submittedName>
</protein>
<dbReference type="InterPro" id="IPR036873">
    <property type="entry name" value="Rhodanese-like_dom_sf"/>
</dbReference>
<dbReference type="SMART" id="SM00450">
    <property type="entry name" value="RHOD"/>
    <property type="match status" value="1"/>
</dbReference>
<dbReference type="RefSeq" id="WP_205721981.1">
    <property type="nucleotide sequence ID" value="NZ_CP070608.1"/>
</dbReference>
<dbReference type="PANTHER" id="PTHR43031:SF1">
    <property type="entry name" value="PYRIDINE NUCLEOTIDE-DISULPHIDE OXIDOREDUCTASE"/>
    <property type="match status" value="1"/>
</dbReference>
<feature type="domain" description="Rhodanese" evidence="1">
    <location>
        <begin position="49"/>
        <end position="138"/>
    </location>
</feature>
<dbReference type="EMBL" id="CP070608">
    <property type="protein sequence ID" value="QSE97470.1"/>
    <property type="molecule type" value="Genomic_DNA"/>
</dbReference>
<organism evidence="2 3">
    <name type="scientific">Fulvivirga lutea</name>
    <dbReference type="NCBI Taxonomy" id="2810512"/>
    <lineage>
        <taxon>Bacteria</taxon>
        <taxon>Pseudomonadati</taxon>
        <taxon>Bacteroidota</taxon>
        <taxon>Cytophagia</taxon>
        <taxon>Cytophagales</taxon>
        <taxon>Fulvivirgaceae</taxon>
        <taxon>Fulvivirga</taxon>
    </lineage>
</organism>
<gene>
    <name evidence="2" type="ORF">JR347_18120</name>
</gene>
<name>A0A974WG79_9BACT</name>
<proteinExistence type="predicted"/>
<dbReference type="PANTHER" id="PTHR43031">
    <property type="entry name" value="FAD-DEPENDENT OXIDOREDUCTASE"/>
    <property type="match status" value="1"/>
</dbReference>
<dbReference type="InterPro" id="IPR001763">
    <property type="entry name" value="Rhodanese-like_dom"/>
</dbReference>
<dbReference type="AlphaFoldDB" id="A0A974WG79"/>
<dbReference type="Proteomes" id="UP000662783">
    <property type="component" value="Chromosome"/>
</dbReference>
<dbReference type="Pfam" id="PF00581">
    <property type="entry name" value="Rhodanese"/>
    <property type="match status" value="1"/>
</dbReference>
<evidence type="ECO:0000313" key="2">
    <source>
        <dbReference type="EMBL" id="QSE97470.1"/>
    </source>
</evidence>
<accession>A0A974WG79</accession>
<evidence type="ECO:0000313" key="3">
    <source>
        <dbReference type="Proteomes" id="UP000662783"/>
    </source>
</evidence>
<reference evidence="2" key="1">
    <citation type="submission" date="2021-02" db="EMBL/GenBank/DDBJ databases">
        <title>Fulvivirga sp. S481 isolated from sea water.</title>
        <authorList>
            <person name="Bae S.S."/>
            <person name="Baek K."/>
        </authorList>
    </citation>
    <scope>NUCLEOTIDE SEQUENCE</scope>
    <source>
        <strain evidence="2">S481</strain>
    </source>
</reference>
<dbReference type="Gene3D" id="3.40.250.10">
    <property type="entry name" value="Rhodanese-like domain"/>
    <property type="match status" value="1"/>
</dbReference>
<dbReference type="CDD" id="cd00158">
    <property type="entry name" value="RHOD"/>
    <property type="match status" value="1"/>
</dbReference>
<dbReference type="InterPro" id="IPR050229">
    <property type="entry name" value="GlpE_sulfurtransferase"/>
</dbReference>
<sequence length="166" mass="19293">MFRWILLVFTIVACNDMFAQQDFDKKVKSLLNNTVPQITSSELDTLLQKNPNLILLDTRSTEEYKVSKIASAKFIDYDDFEPQMVQGIDKDEQIVVYCSVGYRSEKIGEKLQEMGYNNVLNLYGGIFDWKNTDHVVINENQQPTDSVHTYNKNWSKYLNKGVKVYD</sequence>
<dbReference type="NCBIfam" id="NF045521">
    <property type="entry name" value="rhoda_near_glyco"/>
    <property type="match status" value="1"/>
</dbReference>
<evidence type="ECO:0000259" key="1">
    <source>
        <dbReference type="PROSITE" id="PS50206"/>
    </source>
</evidence>